<comment type="subcellular location">
    <subcellularLocation>
        <location evidence="1">Membrane</location>
        <topology evidence="1">Multi-pass membrane protein</topology>
    </subcellularLocation>
</comment>
<feature type="compositionally biased region" description="Basic and acidic residues" evidence="11">
    <location>
        <begin position="1502"/>
        <end position="1536"/>
    </location>
</feature>
<dbReference type="InterPro" id="IPR008250">
    <property type="entry name" value="ATPase_P-typ_transduc_dom_A_sf"/>
</dbReference>
<evidence type="ECO:0000256" key="12">
    <source>
        <dbReference type="SAM" id="Phobius"/>
    </source>
</evidence>
<evidence type="ECO:0000256" key="6">
    <source>
        <dbReference type="ARBA" id="ARBA00022840"/>
    </source>
</evidence>
<evidence type="ECO:0000256" key="2">
    <source>
        <dbReference type="ARBA" id="ARBA00008804"/>
    </source>
</evidence>
<dbReference type="SUPFAM" id="SSF81653">
    <property type="entry name" value="Calcium ATPase, transduction domain A"/>
    <property type="match status" value="1"/>
</dbReference>
<feature type="non-terminal residue" evidence="14">
    <location>
        <position position="1553"/>
    </location>
</feature>
<dbReference type="SFLD" id="SFLDF00027">
    <property type="entry name" value="p-type_atpase"/>
    <property type="match status" value="1"/>
</dbReference>
<dbReference type="InterPro" id="IPR036412">
    <property type="entry name" value="HAD-like_sf"/>
</dbReference>
<keyword evidence="15" id="KW-1185">Reference proteome</keyword>
<dbReference type="PRINTS" id="PR00120">
    <property type="entry name" value="HATPASE"/>
</dbReference>
<dbReference type="InterPro" id="IPR044492">
    <property type="entry name" value="P_typ_ATPase_HD_dom"/>
</dbReference>
<dbReference type="InterPro" id="IPR006534">
    <property type="entry name" value="P-type_ATPase_IIIA"/>
</dbReference>
<dbReference type="InterPro" id="IPR023298">
    <property type="entry name" value="ATPase_P-typ_TM_dom_sf"/>
</dbReference>
<evidence type="ECO:0000256" key="11">
    <source>
        <dbReference type="SAM" id="MobiDB-lite"/>
    </source>
</evidence>
<dbReference type="SFLD" id="SFLDS00003">
    <property type="entry name" value="Haloacid_Dehalogenase"/>
    <property type="match status" value="1"/>
</dbReference>
<dbReference type="PANTHER" id="PTHR42861">
    <property type="entry name" value="CALCIUM-TRANSPORTING ATPASE"/>
    <property type="match status" value="1"/>
</dbReference>
<proteinExistence type="inferred from homology"/>
<reference evidence="14 15" key="1">
    <citation type="submission" date="2024-02" db="EMBL/GenBank/DDBJ databases">
        <authorList>
            <person name="Chen Y."/>
            <person name="Shah S."/>
            <person name="Dougan E. K."/>
            <person name="Thang M."/>
            <person name="Chan C."/>
        </authorList>
    </citation>
    <scope>NUCLEOTIDE SEQUENCE [LARGE SCALE GENOMIC DNA]</scope>
</reference>
<evidence type="ECO:0000313" key="14">
    <source>
        <dbReference type="EMBL" id="CAK8989155.1"/>
    </source>
</evidence>
<dbReference type="InterPro" id="IPR059000">
    <property type="entry name" value="ATPase_P-type_domA"/>
</dbReference>
<keyword evidence="4 12" id="KW-0812">Transmembrane</keyword>
<dbReference type="Proteomes" id="UP001642484">
    <property type="component" value="Unassembled WGS sequence"/>
</dbReference>
<dbReference type="PRINTS" id="PR00119">
    <property type="entry name" value="CATATPASE"/>
</dbReference>
<dbReference type="InterPro" id="IPR018303">
    <property type="entry name" value="ATPase_P-typ_P_site"/>
</dbReference>
<name>A0ABP0HG17_9DINO</name>
<feature type="compositionally biased region" description="Basic and acidic residues" evidence="11">
    <location>
        <begin position="1425"/>
        <end position="1465"/>
    </location>
</feature>
<keyword evidence="7" id="KW-1278">Translocase</keyword>
<comment type="caution">
    <text evidence="14">The sequence shown here is derived from an EMBL/GenBank/DDBJ whole genome shotgun (WGS) entry which is preliminary data.</text>
</comment>
<evidence type="ECO:0000256" key="4">
    <source>
        <dbReference type="ARBA" id="ARBA00022692"/>
    </source>
</evidence>
<organism evidence="14 15">
    <name type="scientific">Durusdinium trenchii</name>
    <dbReference type="NCBI Taxonomy" id="1381693"/>
    <lineage>
        <taxon>Eukaryota</taxon>
        <taxon>Sar</taxon>
        <taxon>Alveolata</taxon>
        <taxon>Dinophyceae</taxon>
        <taxon>Suessiales</taxon>
        <taxon>Symbiodiniaceae</taxon>
        <taxon>Durusdinium</taxon>
    </lineage>
</organism>
<dbReference type="SUPFAM" id="SSF56784">
    <property type="entry name" value="HAD-like"/>
    <property type="match status" value="1"/>
</dbReference>
<evidence type="ECO:0000256" key="9">
    <source>
        <dbReference type="ARBA" id="ARBA00023136"/>
    </source>
</evidence>
<evidence type="ECO:0000259" key="13">
    <source>
        <dbReference type="SMART" id="SM00831"/>
    </source>
</evidence>
<feature type="region of interest" description="Disordered" evidence="11">
    <location>
        <begin position="1502"/>
        <end position="1553"/>
    </location>
</feature>
<keyword evidence="5" id="KW-0547">Nucleotide-binding</keyword>
<feature type="transmembrane region" description="Helical" evidence="12">
    <location>
        <begin position="448"/>
        <end position="467"/>
    </location>
</feature>
<keyword evidence="6" id="KW-0067">ATP-binding</keyword>
<feature type="region of interest" description="Disordered" evidence="11">
    <location>
        <begin position="22"/>
        <end position="79"/>
    </location>
</feature>
<feature type="region of interest" description="Disordered" evidence="11">
    <location>
        <begin position="1425"/>
        <end position="1475"/>
    </location>
</feature>
<dbReference type="Pfam" id="PF00690">
    <property type="entry name" value="Cation_ATPase_N"/>
    <property type="match status" value="1"/>
</dbReference>
<feature type="compositionally biased region" description="Acidic residues" evidence="11">
    <location>
        <begin position="41"/>
        <end position="50"/>
    </location>
</feature>
<feature type="transmembrane region" description="Helical" evidence="12">
    <location>
        <begin position="413"/>
        <end position="436"/>
    </location>
</feature>
<feature type="transmembrane region" description="Helical" evidence="12">
    <location>
        <begin position="876"/>
        <end position="894"/>
    </location>
</feature>
<dbReference type="NCBIfam" id="TIGR01647">
    <property type="entry name" value="ATPase-IIIA_H"/>
    <property type="match status" value="1"/>
</dbReference>
<comment type="similarity">
    <text evidence="2">Belongs to the cation transport ATPase (P-type) (TC 3.A.3) family. Type IIIA subfamily.</text>
</comment>
<sequence>MASTEDDDVASRQLEWLRKVREAVHLTGPPPPEVLRSLAPPEEDGSDDDVTDRKTSEPSEGRGSVRREQREPISPTSPKVVEELASLRWELQDRQRTVTQLEELVDLLQTRCRELEDESRELVDLAASKHEQEQLEAGVPHERRDEDDYIASIKERQLSREPIPPLGRCPTMALSAKLVPNDALGALGAERDGLTSAEAAKRIEDVLLRAWGPLQEYGPNEIPVIETPIWKMILSQFVGTMPVMLEVSCVISAAAGDWPDFFVILAMVLVNAALGFREEMKAKNALAELTNQMESSIPCLRDGQTQSLPVSKLVPGDVIHLRGGALTPADVEWLEGDVLTIDTAALTGEPLPRKYPSEEYGKLILSGTTVKSGEAYCVVRLTGTNTEIGQGQADIMADRQTAAVSVFEQRVMVVVNIIISLAVLDAICIVLVQGLVRNGFDEDFKGTLLTALSILIAAVPIALPLVLQVTMAIGAYRMATDHHAIVTRMSALQDIASMDVLCSDKTGTLTTAKMSINLEKIWTAKKEGFNAVDPYLYRAPNQELAQQQMLLVMGILASNPDKKDDAIDGALLRAWDKMKQEQGDAPGKMKEGYEQLDLTGFNPEVKRTVATVKRLYDDRKLIVAKGLCSKVMDTSSGGQDSGKLQWTCEECKEEGFLEMVQKTDQELSSAGYKTIAVAAGIEGEGMHFLGLLPMIDPPRYDTAITVRRLMDAGVEVKMITGDHLNIAIETARMVGMATNILPGEATREGGHTGDETIRQSGGFAQVLPRDKRECVLALQRSYELVVGMTGDGVNDAPALSAAQCGIAVEDATDAAKNAAAMILTTEGLSAVFGAVVESRKIFARLFSYVSYRLAATIQILLYLSILVYVFDCTLDPLYVILLALFNDVTMIPVAEDRQTAAAEPQHAMIGHLIGFSMTLGVFQSVASIIFYLCMDMGLVKGIESHTKTGHYPTSVHAQNAIWLQVSIAAEFLIFSARSPGLFFFSRPSTELFISTMLGNVLSTLLAVYAFPEPLDAQECLIVWAYDLCALLAVDLAKMVYKFIHEAGDAGIIDEYELALEDESLKKEDESQPPVDPEAKLRSVRESMKMMQQNSMRMSQKGRSSMKFFATGQQRSSRIMSQSSSMANKSFTKMRSSMVYGDDLRLLGFRWGRTSLRSNERSAGSSERDAELERLKLRCDDLEEERMHLAAELELSQTECANLAEALEKKDRGEEDDEADEREDLHARCTRLEAEKEKLQKHVERLWQMSEAQAPQARQGSAGELTFQAATERAVTDKLEDERRLSLALEENGELQVLVETLTSQVKDLEERLAAEEEAGGEAARCQELTREKAELEKELGELAVSVAEVQGNLKMQHELRARAEEALRAEQQAREEAEARLLAAQDAPKASEAAAQLQLQAVSAEKEDLQQELEDSMKEVARLKAQAEEQSRLRAKAEASLDAERLAREEVVRRSAEGARTEMEAPRSTASPPLQMQLQALEAQREDLQQELDSSLKEAARLKGQVEEQTRLRAKAEASLDAERLAREEVVRRSMESSRSLAEMEQELQRHAE</sequence>
<dbReference type="NCBIfam" id="TIGR01494">
    <property type="entry name" value="ATPase_P-type"/>
    <property type="match status" value="2"/>
</dbReference>
<evidence type="ECO:0000256" key="5">
    <source>
        <dbReference type="ARBA" id="ARBA00022741"/>
    </source>
</evidence>
<feature type="domain" description="Cation-transporting P-type ATPase N-terminal" evidence="13">
    <location>
        <begin position="174"/>
        <end position="257"/>
    </location>
</feature>
<dbReference type="Gene3D" id="2.70.150.10">
    <property type="entry name" value="Calcium-transporting ATPase, cytoplasmic transduction domain A"/>
    <property type="match status" value="1"/>
</dbReference>
<feature type="transmembrane region" description="Helical" evidence="12">
    <location>
        <begin position="991"/>
        <end position="1010"/>
    </location>
</feature>
<evidence type="ECO:0000256" key="3">
    <source>
        <dbReference type="ARBA" id="ARBA00012476"/>
    </source>
</evidence>
<dbReference type="InterPro" id="IPR023299">
    <property type="entry name" value="ATPase_P-typ_cyto_dom_N"/>
</dbReference>
<dbReference type="EC" id="7.1.2.1" evidence="3"/>
<evidence type="ECO:0000256" key="1">
    <source>
        <dbReference type="ARBA" id="ARBA00004141"/>
    </source>
</evidence>
<evidence type="ECO:0000256" key="8">
    <source>
        <dbReference type="ARBA" id="ARBA00022989"/>
    </source>
</evidence>
<dbReference type="InterPro" id="IPR004014">
    <property type="entry name" value="ATPase_P-typ_cation-transptr_N"/>
</dbReference>
<evidence type="ECO:0000256" key="10">
    <source>
        <dbReference type="SAM" id="Coils"/>
    </source>
</evidence>
<dbReference type="SMART" id="SM00831">
    <property type="entry name" value="Cation_ATPase_N"/>
    <property type="match status" value="1"/>
</dbReference>
<keyword evidence="8 12" id="KW-1133">Transmembrane helix</keyword>
<feature type="transmembrane region" description="Helical" evidence="12">
    <location>
        <begin position="906"/>
        <end position="932"/>
    </location>
</feature>
<evidence type="ECO:0000256" key="7">
    <source>
        <dbReference type="ARBA" id="ARBA00022967"/>
    </source>
</evidence>
<dbReference type="SUPFAM" id="SSF81665">
    <property type="entry name" value="Calcium ATPase, transmembrane domain M"/>
    <property type="match status" value="1"/>
</dbReference>
<gene>
    <name evidence="14" type="ORF">CCMP2556_LOCUS1548</name>
</gene>
<dbReference type="InterPro" id="IPR023214">
    <property type="entry name" value="HAD_sf"/>
</dbReference>
<feature type="coiled-coil region" evidence="10">
    <location>
        <begin position="1164"/>
        <end position="1241"/>
    </location>
</feature>
<dbReference type="Gene3D" id="3.40.1110.10">
    <property type="entry name" value="Calcium-transporting ATPase, cytoplasmic domain N"/>
    <property type="match status" value="1"/>
</dbReference>
<feature type="coiled-coil region" evidence="10">
    <location>
        <begin position="84"/>
        <end position="125"/>
    </location>
</feature>
<dbReference type="InterPro" id="IPR001757">
    <property type="entry name" value="P_typ_ATPase"/>
</dbReference>
<feature type="compositionally biased region" description="Basic and acidic residues" evidence="11">
    <location>
        <begin position="51"/>
        <end position="71"/>
    </location>
</feature>
<dbReference type="Pfam" id="PF00702">
    <property type="entry name" value="Hydrolase"/>
    <property type="match status" value="1"/>
</dbReference>
<feature type="transmembrane region" description="Helical" evidence="12">
    <location>
        <begin position="849"/>
        <end position="870"/>
    </location>
</feature>
<evidence type="ECO:0000313" key="15">
    <source>
        <dbReference type="Proteomes" id="UP001642484"/>
    </source>
</evidence>
<keyword evidence="9 12" id="KW-0472">Membrane</keyword>
<protein>
    <recommendedName>
        <fullName evidence="3">P-type H(+)-exporting transporter</fullName>
        <ecNumber evidence="3">7.1.2.1</ecNumber>
    </recommendedName>
</protein>
<accession>A0ABP0HG17</accession>
<dbReference type="Gene3D" id="1.20.1110.10">
    <property type="entry name" value="Calcium-transporting ATPase, transmembrane domain"/>
    <property type="match status" value="1"/>
</dbReference>
<dbReference type="PROSITE" id="PS00154">
    <property type="entry name" value="ATPASE_E1_E2"/>
    <property type="match status" value="1"/>
</dbReference>
<dbReference type="EMBL" id="CAXAMN010000514">
    <property type="protein sequence ID" value="CAK8989155.1"/>
    <property type="molecule type" value="Genomic_DNA"/>
</dbReference>
<dbReference type="Pfam" id="PF00122">
    <property type="entry name" value="E1-E2_ATPase"/>
    <property type="match status" value="1"/>
</dbReference>
<dbReference type="SFLD" id="SFLDG00002">
    <property type="entry name" value="C1.7:_P-type_atpase_like"/>
    <property type="match status" value="1"/>
</dbReference>
<dbReference type="Gene3D" id="3.40.50.1000">
    <property type="entry name" value="HAD superfamily/HAD-like"/>
    <property type="match status" value="1"/>
</dbReference>
<keyword evidence="10" id="KW-0175">Coiled coil</keyword>